<dbReference type="PANTHER" id="PTHR33392:SF6">
    <property type="entry name" value="POLYISOPRENYL-TEICHOIC ACID--PEPTIDOGLYCAN TEICHOIC ACID TRANSFERASE TAGU"/>
    <property type="match status" value="1"/>
</dbReference>
<keyword evidence="4" id="KW-1185">Reference proteome</keyword>
<dbReference type="InterPro" id="IPR050922">
    <property type="entry name" value="LytR/CpsA/Psr_CW_biosynth"/>
</dbReference>
<dbReference type="EMBL" id="JAQIFT010000062">
    <property type="protein sequence ID" value="MDA3733411.1"/>
    <property type="molecule type" value="Genomic_DNA"/>
</dbReference>
<evidence type="ECO:0000313" key="4">
    <source>
        <dbReference type="Proteomes" id="UP001169242"/>
    </source>
</evidence>
<dbReference type="Proteomes" id="UP001169242">
    <property type="component" value="Unassembled WGS sequence"/>
</dbReference>
<proteinExistence type="inferred from homology"/>
<dbReference type="NCBIfam" id="TIGR00350">
    <property type="entry name" value="lytR_cpsA_psr"/>
    <property type="match status" value="1"/>
</dbReference>
<evidence type="ECO:0000259" key="2">
    <source>
        <dbReference type="Pfam" id="PF03816"/>
    </source>
</evidence>
<evidence type="ECO:0000256" key="1">
    <source>
        <dbReference type="ARBA" id="ARBA00006068"/>
    </source>
</evidence>
<comment type="caution">
    <text evidence="3">The sequence shown here is derived from an EMBL/GenBank/DDBJ whole genome shotgun (WGS) entry which is preliminary data.</text>
</comment>
<dbReference type="Gene3D" id="3.40.630.190">
    <property type="entry name" value="LCP protein"/>
    <property type="match status" value="1"/>
</dbReference>
<name>A0AA42J2R5_9FIRM</name>
<dbReference type="InterPro" id="IPR004474">
    <property type="entry name" value="LytR_CpsA_psr"/>
</dbReference>
<dbReference type="AlphaFoldDB" id="A0AA42J2R5"/>
<protein>
    <submittedName>
        <fullName evidence="3">LCP family protein</fullName>
    </submittedName>
</protein>
<reference evidence="3" key="1">
    <citation type="journal article" date="2023" name="Int. J. Syst. Evol. Microbiol.">
        <title>&lt;i&gt;Holtiella tumoricola&lt;/i&gt; gen. nov. sp. nov., isolated from a human clinical sample.</title>
        <authorList>
            <person name="Allen-Vercoe E."/>
            <person name="Daigneault M.C."/>
            <person name="Vancuren S.J."/>
            <person name="Cochrane K."/>
            <person name="O'Neal L.L."/>
            <person name="Sankaranarayanan K."/>
            <person name="Lawson P.A."/>
        </authorList>
    </citation>
    <scope>NUCLEOTIDE SEQUENCE</scope>
    <source>
        <strain evidence="3">CC70A</strain>
    </source>
</reference>
<comment type="similarity">
    <text evidence="1">Belongs to the LytR/CpsA/Psr (LCP) family.</text>
</comment>
<accession>A0AA42J2R5</accession>
<organism evidence="3 4">
    <name type="scientific">Holtiella tumoricola</name>
    <dbReference type="NCBI Taxonomy" id="3018743"/>
    <lineage>
        <taxon>Bacteria</taxon>
        <taxon>Bacillati</taxon>
        <taxon>Bacillota</taxon>
        <taxon>Clostridia</taxon>
        <taxon>Lachnospirales</taxon>
        <taxon>Cellulosilyticaceae</taxon>
        <taxon>Holtiella</taxon>
    </lineage>
</organism>
<dbReference type="PANTHER" id="PTHR33392">
    <property type="entry name" value="POLYISOPRENYL-TEICHOIC ACID--PEPTIDOGLYCAN TEICHOIC ACID TRANSFERASE TAGU"/>
    <property type="match status" value="1"/>
</dbReference>
<dbReference type="RefSeq" id="WP_053983132.1">
    <property type="nucleotide sequence ID" value="NZ_JAQIFT010000062.1"/>
</dbReference>
<gene>
    <name evidence="3" type="ORF">PBV87_18185</name>
</gene>
<feature type="domain" description="Cell envelope-related transcriptional attenuator" evidence="2">
    <location>
        <begin position="86"/>
        <end position="257"/>
    </location>
</feature>
<sequence>MKKISETQRKQLTKFFLRMMLLSFIAVVLIGGVVACTVGNTFSKIKVASRDELDPNLPQYNRNEDTDQEALHLNVAVFGVDKDESRTDVIFVVHFNSETGKTEVISVPRDTKVTWTDYQIEKAKELDRYIQNPCKITEMSSFGGIENIRYFTVNALEDILGIKIDHYVVVNIDAFRKIVDGIGGVTVDVPRRMEYTDNSQGLYIDLEPGLQTLNGEQAEGLVRWRHNNDYSEQYAEGDTGRIETQQIFLTAFAKKVMSPQILKAVPQMVNILYSDVQTDVALKDIPTYLGYINKFNTAKLNFETLPGEFIREEKWYYMVDYDEVDEFVAAHFNDNVAIAQSGVVATEE</sequence>
<evidence type="ECO:0000313" key="3">
    <source>
        <dbReference type="EMBL" id="MDA3733411.1"/>
    </source>
</evidence>
<dbReference type="Pfam" id="PF03816">
    <property type="entry name" value="LytR_cpsA_psr"/>
    <property type="match status" value="1"/>
</dbReference>